<name>A0A699Z7N0_HAELA</name>
<dbReference type="Proteomes" id="UP000485058">
    <property type="component" value="Unassembled WGS sequence"/>
</dbReference>
<dbReference type="AlphaFoldDB" id="A0A699Z7N0"/>
<comment type="caution">
    <text evidence="1">The sequence shown here is derived from an EMBL/GenBank/DDBJ whole genome shotgun (WGS) entry which is preliminary data.</text>
</comment>
<keyword evidence="2" id="KW-1185">Reference proteome</keyword>
<evidence type="ECO:0000313" key="2">
    <source>
        <dbReference type="Proteomes" id="UP000485058"/>
    </source>
</evidence>
<evidence type="ECO:0000313" key="1">
    <source>
        <dbReference type="EMBL" id="GFH14854.1"/>
    </source>
</evidence>
<gene>
    <name evidence="1" type="ORF">HaLaN_10980</name>
</gene>
<reference evidence="1 2" key="1">
    <citation type="submission" date="2020-02" db="EMBL/GenBank/DDBJ databases">
        <title>Draft genome sequence of Haematococcus lacustris strain NIES-144.</title>
        <authorList>
            <person name="Morimoto D."/>
            <person name="Nakagawa S."/>
            <person name="Yoshida T."/>
            <person name="Sawayama S."/>
        </authorList>
    </citation>
    <scope>NUCLEOTIDE SEQUENCE [LARGE SCALE GENOMIC DNA]</scope>
    <source>
        <strain evidence="1 2">NIES-144</strain>
    </source>
</reference>
<organism evidence="1 2">
    <name type="scientific">Haematococcus lacustris</name>
    <name type="common">Green alga</name>
    <name type="synonym">Haematococcus pluvialis</name>
    <dbReference type="NCBI Taxonomy" id="44745"/>
    <lineage>
        <taxon>Eukaryota</taxon>
        <taxon>Viridiplantae</taxon>
        <taxon>Chlorophyta</taxon>
        <taxon>core chlorophytes</taxon>
        <taxon>Chlorophyceae</taxon>
        <taxon>CS clade</taxon>
        <taxon>Chlamydomonadales</taxon>
        <taxon>Haematococcaceae</taxon>
        <taxon>Haematococcus</taxon>
    </lineage>
</organism>
<proteinExistence type="predicted"/>
<dbReference type="EMBL" id="BLLF01000774">
    <property type="protein sequence ID" value="GFH14854.1"/>
    <property type="molecule type" value="Genomic_DNA"/>
</dbReference>
<protein>
    <submittedName>
        <fullName evidence="1">Uncharacterized protein</fullName>
    </submittedName>
</protein>
<accession>A0A699Z7N0</accession>
<sequence length="80" mass="8097">MSRLPPTLLPEPRAIVSTKGAHITVPQRAAAAPPGPWEACLAPACSPGQGTPCPWLAELPGWPPGRCRLSLLLPGAGGGA</sequence>